<organism evidence="2">
    <name type="scientific">Ixodes ricinus</name>
    <name type="common">Common tick</name>
    <name type="synonym">Acarus ricinus</name>
    <dbReference type="NCBI Taxonomy" id="34613"/>
    <lineage>
        <taxon>Eukaryota</taxon>
        <taxon>Metazoa</taxon>
        <taxon>Ecdysozoa</taxon>
        <taxon>Arthropoda</taxon>
        <taxon>Chelicerata</taxon>
        <taxon>Arachnida</taxon>
        <taxon>Acari</taxon>
        <taxon>Parasitiformes</taxon>
        <taxon>Ixodida</taxon>
        <taxon>Ixodoidea</taxon>
        <taxon>Ixodidae</taxon>
        <taxon>Ixodinae</taxon>
        <taxon>Ixodes</taxon>
    </lineage>
</organism>
<feature type="signal peptide" evidence="1">
    <location>
        <begin position="1"/>
        <end position="16"/>
    </location>
</feature>
<accession>A0A0K8R9W6</accession>
<sequence length="144" mass="16254">MYPTLLVFSSLVVAIASDVPMLNRPGIDAWKSVTLPYRFYLMYRSYEYDAGVGGTGKCVSLELCDKDNTTRTATTRVMYRDAQTTELKGFTVRSTMARSWNSTVDNIVRHGNADNCSAPAYATTVEYRFVYSDYSTCDVLVVFW</sequence>
<dbReference type="InterPro" id="IPR012674">
    <property type="entry name" value="Calycin"/>
</dbReference>
<dbReference type="AlphaFoldDB" id="A0A0K8R9W6"/>
<reference evidence="2" key="1">
    <citation type="submission" date="2012-12" db="EMBL/GenBank/DDBJ databases">
        <title>Identification and characterization of a phenylalanine ammonia-lyase gene family in Isatis indigotica Fort.</title>
        <authorList>
            <person name="Liu Q."/>
            <person name="Chen J."/>
            <person name="Zhou X."/>
            <person name="Di P."/>
            <person name="Xiao Y."/>
            <person name="Xuan H."/>
            <person name="Zhang L."/>
            <person name="Chen W."/>
        </authorList>
    </citation>
    <scope>NUCLEOTIDE SEQUENCE</scope>
    <source>
        <tissue evidence="2">Salivary gland</tissue>
    </source>
</reference>
<protein>
    <submittedName>
        <fullName evidence="2">Putative salivary lipocalin</fullName>
    </submittedName>
</protein>
<evidence type="ECO:0000256" key="1">
    <source>
        <dbReference type="SAM" id="SignalP"/>
    </source>
</evidence>
<dbReference type="Gene3D" id="2.40.128.20">
    <property type="match status" value="1"/>
</dbReference>
<dbReference type="GO" id="GO:0030682">
    <property type="term" value="P:symbiont-mediated perturbation of host defenses"/>
    <property type="evidence" value="ECO:0007669"/>
    <property type="project" value="InterPro"/>
</dbReference>
<feature type="chain" id="PRO_5005516475" evidence="1">
    <location>
        <begin position="17"/>
        <end position="144"/>
    </location>
</feature>
<dbReference type="EMBL" id="GADI01005927">
    <property type="protein sequence ID" value="JAA67881.1"/>
    <property type="molecule type" value="mRNA"/>
</dbReference>
<dbReference type="SUPFAM" id="SSF50814">
    <property type="entry name" value="Lipocalins"/>
    <property type="match status" value="1"/>
</dbReference>
<dbReference type="InterPro" id="IPR002970">
    <property type="entry name" value="Tick_his-bd"/>
</dbReference>
<name>A0A0K8R9W6_IXORI</name>
<dbReference type="Pfam" id="PF02098">
    <property type="entry name" value="His_binding"/>
    <property type="match status" value="1"/>
</dbReference>
<dbReference type="GO" id="GO:0043176">
    <property type="term" value="F:amine binding"/>
    <property type="evidence" value="ECO:0007669"/>
    <property type="project" value="InterPro"/>
</dbReference>
<evidence type="ECO:0000313" key="2">
    <source>
        <dbReference type="EMBL" id="JAA67881.1"/>
    </source>
</evidence>
<keyword evidence="1" id="KW-0732">Signal</keyword>
<proteinExistence type="evidence at transcript level"/>